<organism evidence="2 3">
    <name type="scientific">Hyalangium minutum</name>
    <dbReference type="NCBI Taxonomy" id="394096"/>
    <lineage>
        <taxon>Bacteria</taxon>
        <taxon>Pseudomonadati</taxon>
        <taxon>Myxococcota</taxon>
        <taxon>Myxococcia</taxon>
        <taxon>Myxococcales</taxon>
        <taxon>Cystobacterineae</taxon>
        <taxon>Archangiaceae</taxon>
        <taxon>Hyalangium</taxon>
    </lineage>
</organism>
<comment type="caution">
    <text evidence="2">The sequence shown here is derived from an EMBL/GenBank/DDBJ whole genome shotgun (WGS) entry which is preliminary data.</text>
</comment>
<dbReference type="InterPro" id="IPR054378">
    <property type="entry name" value="IgE-like_C"/>
</dbReference>
<accession>A0A085WCH2</accession>
<feature type="domain" description="Type VI lipoprotein IgE-like C-terminal" evidence="1">
    <location>
        <begin position="30"/>
        <end position="113"/>
    </location>
</feature>
<reference evidence="2 3" key="1">
    <citation type="submission" date="2014-04" db="EMBL/GenBank/DDBJ databases">
        <title>Genome assembly of Hyalangium minutum DSM 14724.</title>
        <authorList>
            <person name="Sharma G."/>
            <person name="Subramanian S."/>
        </authorList>
    </citation>
    <scope>NUCLEOTIDE SEQUENCE [LARGE SCALE GENOMIC DNA]</scope>
    <source>
        <strain evidence="2 3">DSM 14724</strain>
    </source>
</reference>
<dbReference type="EMBL" id="JMCB01000012">
    <property type="protein sequence ID" value="KFE65385.1"/>
    <property type="molecule type" value="Genomic_DNA"/>
</dbReference>
<evidence type="ECO:0000313" key="2">
    <source>
        <dbReference type="EMBL" id="KFE65385.1"/>
    </source>
</evidence>
<keyword evidence="3" id="KW-1185">Reference proteome</keyword>
<sequence length="157" mass="16690">MALLASGCASNHITVHVKPSAGTNQGRPMYMVVRTVDSKKYLSETYTDVVAKVVTPDDSVLETSVVYPGAEKSLKIKVPEESAVAVSFLFTAPDGAWQALVDAPLPGSVNFELLESRIKTSANTGAKPVAKVDTKAAKDVKLDDLEKKAGLGKKDKE</sequence>
<dbReference type="STRING" id="394096.DB31_1501"/>
<gene>
    <name evidence="2" type="ORF">DB31_1501</name>
</gene>
<dbReference type="AlphaFoldDB" id="A0A085WCH2"/>
<dbReference type="Pfam" id="PF22361">
    <property type="entry name" value="IglE_N"/>
    <property type="match status" value="1"/>
</dbReference>
<evidence type="ECO:0000259" key="1">
    <source>
        <dbReference type="Pfam" id="PF22361"/>
    </source>
</evidence>
<evidence type="ECO:0000313" key="3">
    <source>
        <dbReference type="Proteomes" id="UP000028725"/>
    </source>
</evidence>
<proteinExistence type="predicted"/>
<dbReference type="Proteomes" id="UP000028725">
    <property type="component" value="Unassembled WGS sequence"/>
</dbReference>
<protein>
    <recommendedName>
        <fullName evidence="1">Type VI lipoprotein IgE-like C-terminal domain-containing protein</fullName>
    </recommendedName>
</protein>
<name>A0A085WCH2_9BACT</name>